<keyword evidence="3" id="KW-0564">Palmitate</keyword>
<evidence type="ECO:0000256" key="3">
    <source>
        <dbReference type="ARBA" id="ARBA00023139"/>
    </source>
</evidence>
<dbReference type="AlphaFoldDB" id="A0A1I4WVQ2"/>
<feature type="domain" description="DUF306" evidence="7">
    <location>
        <begin position="213"/>
        <end position="318"/>
    </location>
</feature>
<name>A0A1I4WVQ2_9GAMM</name>
<dbReference type="Proteomes" id="UP000199339">
    <property type="component" value="Unassembled WGS sequence"/>
</dbReference>
<evidence type="ECO:0000259" key="7">
    <source>
        <dbReference type="Pfam" id="PF03724"/>
    </source>
</evidence>
<dbReference type="InterPro" id="IPR018660">
    <property type="entry name" value="MliC"/>
</dbReference>
<feature type="signal peptide" evidence="6">
    <location>
        <begin position="1"/>
        <end position="22"/>
    </location>
</feature>
<dbReference type="SUPFAM" id="SSF141488">
    <property type="entry name" value="YdhA-like"/>
    <property type="match status" value="1"/>
</dbReference>
<proteinExistence type="predicted"/>
<protein>
    <submittedName>
        <fullName evidence="9">Heat shock protein HslJ</fullName>
    </submittedName>
</protein>
<dbReference type="Pfam" id="PF09864">
    <property type="entry name" value="MliC"/>
    <property type="match status" value="1"/>
</dbReference>
<keyword evidence="9" id="KW-0346">Stress response</keyword>
<dbReference type="InterPro" id="IPR038670">
    <property type="entry name" value="HslJ-like_sf"/>
</dbReference>
<feature type="chain" id="PRO_5011572807" evidence="6">
    <location>
        <begin position="23"/>
        <end position="400"/>
    </location>
</feature>
<feature type="region of interest" description="Disordered" evidence="5">
    <location>
        <begin position="371"/>
        <end position="400"/>
    </location>
</feature>
<keyword evidence="10" id="KW-1185">Reference proteome</keyword>
<gene>
    <name evidence="9" type="ORF">SAMN04487961_2320</name>
</gene>
<reference evidence="10" key="1">
    <citation type="submission" date="2016-10" db="EMBL/GenBank/DDBJ databases">
        <authorList>
            <person name="Varghese N."/>
            <person name="Submissions S."/>
        </authorList>
    </citation>
    <scope>NUCLEOTIDE SEQUENCE [LARGE SCALE GENOMIC DNA]</scope>
    <source>
        <strain evidence="10">CGMCC 1.6775</strain>
    </source>
</reference>
<dbReference type="PANTHER" id="PTHR35535:SF1">
    <property type="entry name" value="HEAT SHOCK PROTEIN HSLJ"/>
    <property type="match status" value="1"/>
</dbReference>
<feature type="compositionally biased region" description="Polar residues" evidence="5">
    <location>
        <begin position="379"/>
        <end position="400"/>
    </location>
</feature>
<dbReference type="InterPro" id="IPR005184">
    <property type="entry name" value="DUF306_Meta_HslJ"/>
</dbReference>
<sequence>MFVRYRTGTAVLIIAGLLGGCAATGQSGAGSQPQSVYHCGQMEIRVALGEDENLLGIDYRDRRLLLKPARSASGALYVAPGEDQTRFWSKGERATLTIRGETYPECLVPGAVEMPFEARGNEPFWRAVVSGAELRLERPFEKDGLKRLEVEKVVADRHGREFLARGDDLNVRLTVARQLCQDSMSGAQYPAQTRLTVNGETYNGCGGDPQRLLRGAEWVVEDIAGAGIIDSSRVTIRFLPDNRVAGRGSCNRYTGSYQLTGEGIGFGAIASTRMACAPALMNQENRFLQILGEVSRVQIGREGQLQLITPSGETLTAFQSAGEQAERNNVSRKRKALGIGQARWRDSVAAAVGTRALVRSFICRDPTCWPSRTTRKDSSVSPPERSSTVSRLSRSEMSPA</sequence>
<dbReference type="Pfam" id="PF03724">
    <property type="entry name" value="META"/>
    <property type="match status" value="1"/>
</dbReference>
<keyword evidence="2" id="KW-0472">Membrane</keyword>
<evidence type="ECO:0000256" key="2">
    <source>
        <dbReference type="ARBA" id="ARBA00023136"/>
    </source>
</evidence>
<dbReference type="PROSITE" id="PS51257">
    <property type="entry name" value="PROKAR_LIPOPROTEIN"/>
    <property type="match status" value="1"/>
</dbReference>
<evidence type="ECO:0000256" key="4">
    <source>
        <dbReference type="ARBA" id="ARBA00023288"/>
    </source>
</evidence>
<evidence type="ECO:0000259" key="8">
    <source>
        <dbReference type="Pfam" id="PF09864"/>
    </source>
</evidence>
<evidence type="ECO:0000256" key="1">
    <source>
        <dbReference type="ARBA" id="ARBA00022729"/>
    </source>
</evidence>
<dbReference type="EMBL" id="FOUR01000005">
    <property type="protein sequence ID" value="SFN17223.1"/>
    <property type="molecule type" value="Genomic_DNA"/>
</dbReference>
<dbReference type="PANTHER" id="PTHR35535">
    <property type="entry name" value="HEAT SHOCK PROTEIN HSLJ"/>
    <property type="match status" value="1"/>
</dbReference>
<dbReference type="Gene3D" id="2.40.128.200">
    <property type="match status" value="1"/>
</dbReference>
<evidence type="ECO:0000256" key="6">
    <source>
        <dbReference type="SAM" id="SignalP"/>
    </source>
</evidence>
<organism evidence="9 10">
    <name type="scientific">Marinobacter pelagius</name>
    <dbReference type="NCBI Taxonomy" id="379482"/>
    <lineage>
        <taxon>Bacteria</taxon>
        <taxon>Pseudomonadati</taxon>
        <taxon>Pseudomonadota</taxon>
        <taxon>Gammaproteobacteria</taxon>
        <taxon>Pseudomonadales</taxon>
        <taxon>Marinobacteraceae</taxon>
        <taxon>Marinobacter</taxon>
    </lineage>
</organism>
<evidence type="ECO:0000313" key="9">
    <source>
        <dbReference type="EMBL" id="SFN17223.1"/>
    </source>
</evidence>
<keyword evidence="4" id="KW-0449">Lipoprotein</keyword>
<dbReference type="InterPro" id="IPR036328">
    <property type="entry name" value="MliC_sf"/>
</dbReference>
<dbReference type="InterPro" id="IPR053147">
    <property type="entry name" value="Hsp_HslJ-like"/>
</dbReference>
<dbReference type="Gene3D" id="2.40.128.270">
    <property type="match status" value="1"/>
</dbReference>
<keyword evidence="1 6" id="KW-0732">Signal</keyword>
<evidence type="ECO:0000313" key="10">
    <source>
        <dbReference type="Proteomes" id="UP000199339"/>
    </source>
</evidence>
<accession>A0A1I4WVQ2</accession>
<feature type="domain" description="C-type lysozyme inhibitor" evidence="8">
    <location>
        <begin position="37"/>
        <end position="102"/>
    </location>
</feature>
<evidence type="ECO:0000256" key="5">
    <source>
        <dbReference type="SAM" id="MobiDB-lite"/>
    </source>
</evidence>